<sequence>MKDQLRFIEELIKQYLDVHFNNIVGNLIHNHPPLLLDETGNICPYCKIHGNIFQKKKTLTVDDLE</sequence>
<dbReference type="EMBL" id="MN739219">
    <property type="protein sequence ID" value="QHS94325.1"/>
    <property type="molecule type" value="Genomic_DNA"/>
</dbReference>
<name>A0A6C0BPG9_9ZZZZ</name>
<proteinExistence type="predicted"/>
<accession>A0A6C0BPG9</accession>
<protein>
    <submittedName>
        <fullName evidence="1">Uncharacterized protein</fullName>
    </submittedName>
</protein>
<organism evidence="1">
    <name type="scientific">viral metagenome</name>
    <dbReference type="NCBI Taxonomy" id="1070528"/>
    <lineage>
        <taxon>unclassified sequences</taxon>
        <taxon>metagenomes</taxon>
        <taxon>organismal metagenomes</taxon>
    </lineage>
</organism>
<reference evidence="1" key="1">
    <citation type="journal article" date="2020" name="Nature">
        <title>Giant virus diversity and host interactions through global metagenomics.</title>
        <authorList>
            <person name="Schulz F."/>
            <person name="Roux S."/>
            <person name="Paez-Espino D."/>
            <person name="Jungbluth S."/>
            <person name="Walsh D.A."/>
            <person name="Denef V.J."/>
            <person name="McMahon K.D."/>
            <person name="Konstantinidis K.T."/>
            <person name="Eloe-Fadrosh E.A."/>
            <person name="Kyrpides N.C."/>
            <person name="Woyke T."/>
        </authorList>
    </citation>
    <scope>NUCLEOTIDE SEQUENCE</scope>
    <source>
        <strain evidence="1">GVMAG-M-3300018416-26</strain>
    </source>
</reference>
<evidence type="ECO:0000313" key="1">
    <source>
        <dbReference type="EMBL" id="QHS94325.1"/>
    </source>
</evidence>
<dbReference type="AlphaFoldDB" id="A0A6C0BPG9"/>